<reference evidence="5" key="2">
    <citation type="journal article" date="2005" name="Nature">
        <title>The map-based sequence of the rice genome.</title>
        <authorList>
            <consortium name="International rice genome sequencing project (IRGSP)"/>
            <person name="Matsumoto T."/>
            <person name="Wu J."/>
            <person name="Kanamori H."/>
            <person name="Katayose Y."/>
            <person name="Fujisawa M."/>
            <person name="Namiki N."/>
            <person name="Mizuno H."/>
            <person name="Yamamoto K."/>
            <person name="Antonio B.A."/>
            <person name="Baba T."/>
            <person name="Sakata K."/>
            <person name="Nagamura Y."/>
            <person name="Aoki H."/>
            <person name="Arikawa K."/>
            <person name="Arita K."/>
            <person name="Bito T."/>
            <person name="Chiden Y."/>
            <person name="Fujitsuka N."/>
            <person name="Fukunaka R."/>
            <person name="Hamada M."/>
            <person name="Harada C."/>
            <person name="Hayashi A."/>
            <person name="Hijishita S."/>
            <person name="Honda M."/>
            <person name="Hosokawa S."/>
            <person name="Ichikawa Y."/>
            <person name="Idonuma A."/>
            <person name="Iijima M."/>
            <person name="Ikeda M."/>
            <person name="Ikeno M."/>
            <person name="Ito K."/>
            <person name="Ito S."/>
            <person name="Ito T."/>
            <person name="Ito Y."/>
            <person name="Ito Y."/>
            <person name="Iwabuchi A."/>
            <person name="Kamiya K."/>
            <person name="Karasawa W."/>
            <person name="Kurita K."/>
            <person name="Katagiri S."/>
            <person name="Kikuta A."/>
            <person name="Kobayashi H."/>
            <person name="Kobayashi N."/>
            <person name="Machita K."/>
            <person name="Maehara T."/>
            <person name="Masukawa M."/>
            <person name="Mizubayashi T."/>
            <person name="Mukai Y."/>
            <person name="Nagasaki H."/>
            <person name="Nagata Y."/>
            <person name="Naito S."/>
            <person name="Nakashima M."/>
            <person name="Nakama Y."/>
            <person name="Nakamichi Y."/>
            <person name="Nakamura M."/>
            <person name="Meguro A."/>
            <person name="Negishi M."/>
            <person name="Ohta I."/>
            <person name="Ohta T."/>
            <person name="Okamoto M."/>
            <person name="Ono N."/>
            <person name="Saji S."/>
            <person name="Sakaguchi M."/>
            <person name="Sakai K."/>
            <person name="Shibata M."/>
            <person name="Shimokawa T."/>
            <person name="Song J."/>
            <person name="Takazaki Y."/>
            <person name="Terasawa K."/>
            <person name="Tsugane M."/>
            <person name="Tsuji K."/>
            <person name="Ueda S."/>
            <person name="Waki K."/>
            <person name="Yamagata H."/>
            <person name="Yamamoto M."/>
            <person name="Yamamoto S."/>
            <person name="Yamane H."/>
            <person name="Yoshiki S."/>
            <person name="Yoshihara R."/>
            <person name="Yukawa K."/>
            <person name="Zhong H."/>
            <person name="Yano M."/>
            <person name="Yuan Q."/>
            <person name="Ouyang S."/>
            <person name="Liu J."/>
            <person name="Jones K.M."/>
            <person name="Gansberger K."/>
            <person name="Moffat K."/>
            <person name="Hill J."/>
            <person name="Bera J."/>
            <person name="Fadrosh D."/>
            <person name="Jin S."/>
            <person name="Johri S."/>
            <person name="Kim M."/>
            <person name="Overton L."/>
            <person name="Reardon M."/>
            <person name="Tsitrin T."/>
            <person name="Vuong H."/>
            <person name="Weaver B."/>
            <person name="Ciecko A."/>
            <person name="Tallon L."/>
            <person name="Jackson J."/>
            <person name="Pai G."/>
            <person name="Aken S.V."/>
            <person name="Utterback T."/>
            <person name="Reidmuller S."/>
            <person name="Feldblyum T."/>
            <person name="Hsiao J."/>
            <person name="Zismann V."/>
            <person name="Iobst S."/>
            <person name="de Vazeille A.R."/>
            <person name="Buell C.R."/>
            <person name="Ying K."/>
            <person name="Li Y."/>
            <person name="Lu T."/>
            <person name="Huang Y."/>
            <person name="Zhao Q."/>
            <person name="Feng Q."/>
            <person name="Zhang L."/>
            <person name="Zhu J."/>
            <person name="Weng Q."/>
            <person name="Mu J."/>
            <person name="Lu Y."/>
            <person name="Fan D."/>
            <person name="Liu Y."/>
            <person name="Guan J."/>
            <person name="Zhang Y."/>
            <person name="Yu S."/>
            <person name="Liu X."/>
            <person name="Zhang Y."/>
            <person name="Hong G."/>
            <person name="Han B."/>
            <person name="Choisne N."/>
            <person name="Demange N."/>
            <person name="Orjeda G."/>
            <person name="Samain S."/>
            <person name="Cattolico L."/>
            <person name="Pelletier E."/>
            <person name="Couloux A."/>
            <person name="Segurens B."/>
            <person name="Wincker P."/>
            <person name="D'Hont A."/>
            <person name="Scarpelli C."/>
            <person name="Weissenbach J."/>
            <person name="Salanoubat M."/>
            <person name="Quetier F."/>
            <person name="Yu Y."/>
            <person name="Kim H.R."/>
            <person name="Rambo T."/>
            <person name="Currie J."/>
            <person name="Collura K."/>
            <person name="Luo M."/>
            <person name="Yang T."/>
            <person name="Ammiraju J.S.S."/>
            <person name="Engler F."/>
            <person name="Soderlund C."/>
            <person name="Wing R.A."/>
            <person name="Palmer L.E."/>
            <person name="de la Bastide M."/>
            <person name="Spiegel L."/>
            <person name="Nascimento L."/>
            <person name="Zutavern T."/>
            <person name="O'Shaughnessy A."/>
            <person name="Dike S."/>
            <person name="Dedhia N."/>
            <person name="Preston R."/>
            <person name="Balija V."/>
            <person name="McCombie W.R."/>
            <person name="Chow T."/>
            <person name="Chen H."/>
            <person name="Chung M."/>
            <person name="Chen C."/>
            <person name="Shaw J."/>
            <person name="Wu H."/>
            <person name="Hsiao K."/>
            <person name="Chao Y."/>
            <person name="Chu M."/>
            <person name="Cheng C."/>
            <person name="Hour A."/>
            <person name="Lee P."/>
            <person name="Lin S."/>
            <person name="Lin Y."/>
            <person name="Liou J."/>
            <person name="Liu S."/>
            <person name="Hsing Y."/>
            <person name="Raghuvanshi S."/>
            <person name="Mohanty A."/>
            <person name="Bharti A.K."/>
            <person name="Gaur A."/>
            <person name="Gupta V."/>
            <person name="Kumar D."/>
            <person name="Ravi V."/>
            <person name="Vij S."/>
            <person name="Kapur A."/>
            <person name="Khurana P."/>
            <person name="Khurana P."/>
            <person name="Khurana J.P."/>
            <person name="Tyagi A.K."/>
            <person name="Gaikwad K."/>
            <person name="Singh A."/>
            <person name="Dalal V."/>
            <person name="Srivastava S."/>
            <person name="Dixit A."/>
            <person name="Pal A.K."/>
            <person name="Ghazi I.A."/>
            <person name="Yadav M."/>
            <person name="Pandit A."/>
            <person name="Bhargava A."/>
            <person name="Sureshbabu K."/>
            <person name="Batra K."/>
            <person name="Sharma T.R."/>
            <person name="Mohapatra T."/>
            <person name="Singh N.K."/>
            <person name="Messing J."/>
            <person name="Nelson A.B."/>
            <person name="Fuks G."/>
            <person name="Kavchok S."/>
            <person name="Keizer G."/>
            <person name="Linton E."/>
            <person name="Llaca V."/>
            <person name="Song R."/>
            <person name="Tanyolac B."/>
            <person name="Young S."/>
            <person name="Ho-Il K."/>
            <person name="Hahn J.H."/>
            <person name="Sangsakoo G."/>
            <person name="Vanavichit A."/>
            <person name="de Mattos Luiz.A.T."/>
            <person name="Zimmer P.D."/>
            <person name="Malone G."/>
            <person name="Dellagostin O."/>
            <person name="de Oliveira A.C."/>
            <person name="Bevan M."/>
            <person name="Bancroft I."/>
            <person name="Minx P."/>
            <person name="Cordum H."/>
            <person name="Wilson R."/>
            <person name="Cheng Z."/>
            <person name="Jin W."/>
            <person name="Jiang J."/>
            <person name="Leong S.A."/>
            <person name="Iwama H."/>
            <person name="Gojobori T."/>
            <person name="Itoh T."/>
            <person name="Niimura Y."/>
            <person name="Fujii Y."/>
            <person name="Habara T."/>
            <person name="Sakai H."/>
            <person name="Sato Y."/>
            <person name="Wilson G."/>
            <person name="Kumar K."/>
            <person name="McCouch S."/>
            <person name="Juretic N."/>
            <person name="Hoen D."/>
            <person name="Wright S."/>
            <person name="Bruskiewich R."/>
            <person name="Bureau T."/>
            <person name="Miyao A."/>
            <person name="Hirochika H."/>
            <person name="Nishikawa T."/>
            <person name="Kadowaki K."/>
            <person name="Sugiura M."/>
            <person name="Burr B."/>
            <person name="Sasaki T."/>
        </authorList>
    </citation>
    <scope>NUCLEOTIDE SEQUENCE [LARGE SCALE GENOMIC DNA]</scope>
    <source>
        <strain evidence="5">cv. Nipponbare</strain>
    </source>
</reference>
<evidence type="ECO:0000259" key="2">
    <source>
        <dbReference type="Pfam" id="PF05754"/>
    </source>
</evidence>
<reference evidence="5" key="3">
    <citation type="journal article" date="2008" name="Nucleic Acids Res.">
        <title>The rice annotation project database (RAP-DB): 2008 update.</title>
        <authorList>
            <consortium name="The rice annotation project (RAP)"/>
        </authorList>
    </citation>
    <scope>GENOME REANNOTATION</scope>
    <source>
        <strain evidence="5">cv. Nipponbare</strain>
    </source>
</reference>
<organism evidence="3 5">
    <name type="scientific">Oryza sativa subsp. japonica</name>
    <name type="common">Rice</name>
    <dbReference type="NCBI Taxonomy" id="39947"/>
    <lineage>
        <taxon>Eukaryota</taxon>
        <taxon>Viridiplantae</taxon>
        <taxon>Streptophyta</taxon>
        <taxon>Embryophyta</taxon>
        <taxon>Tracheophyta</taxon>
        <taxon>Spermatophyta</taxon>
        <taxon>Magnoliopsida</taxon>
        <taxon>Liliopsida</taxon>
        <taxon>Poales</taxon>
        <taxon>Poaceae</taxon>
        <taxon>BOP clade</taxon>
        <taxon>Oryzoideae</taxon>
        <taxon>Oryzeae</taxon>
        <taxon>Oryzinae</taxon>
        <taxon>Oryza</taxon>
        <taxon>Oryza sativa</taxon>
    </lineage>
</organism>
<evidence type="ECO:0000313" key="3">
    <source>
        <dbReference type="EMBL" id="BAD31877.1"/>
    </source>
</evidence>
<proteinExistence type="predicted"/>
<evidence type="ECO:0000313" key="4">
    <source>
        <dbReference type="EMBL" id="BAD31881.1"/>
    </source>
</evidence>
<evidence type="ECO:0000313" key="5">
    <source>
        <dbReference type="Proteomes" id="UP000000763"/>
    </source>
</evidence>
<dbReference type="Proteomes" id="UP000000763">
    <property type="component" value="Chromosome 7"/>
</dbReference>
<reference evidence="3" key="1">
    <citation type="submission" date="2002-11" db="EMBL/GenBank/DDBJ databases">
        <title>Oryza sativa nipponbare(GA3) genomic DNA, chromosome 7, BAC clone:OSJNBa0040C06.</title>
        <authorList>
            <person name="Sasaki T."/>
            <person name="Matsumoto T."/>
            <person name="Katayose Y."/>
        </authorList>
    </citation>
    <scope>NUCLEOTIDE SEQUENCE</scope>
</reference>
<protein>
    <recommendedName>
        <fullName evidence="2">DUF834 domain-containing protein</fullName>
    </recommendedName>
</protein>
<dbReference type="AlphaFoldDB" id="Q69KR0"/>
<evidence type="ECO:0000256" key="1">
    <source>
        <dbReference type="SAM" id="MobiDB-lite"/>
    </source>
</evidence>
<feature type="region of interest" description="Disordered" evidence="1">
    <location>
        <begin position="1"/>
        <end position="68"/>
    </location>
</feature>
<dbReference type="InterPro" id="IPR008552">
    <property type="entry name" value="DUF834"/>
</dbReference>
<feature type="domain" description="DUF834" evidence="2">
    <location>
        <begin position="11"/>
        <end position="47"/>
    </location>
</feature>
<dbReference type="EMBL" id="AP005911">
    <property type="protein sequence ID" value="BAD31881.1"/>
    <property type="molecule type" value="Genomic_DNA"/>
</dbReference>
<dbReference type="EMBL" id="AP005911">
    <property type="protein sequence ID" value="BAD31877.1"/>
    <property type="molecule type" value="Genomic_DNA"/>
</dbReference>
<gene>
    <name evidence="4" type="ORF">OSJNBa0040C06.19</name>
    <name evidence="3" type="ORF">OSJNBa0040C06.3</name>
</gene>
<dbReference type="Pfam" id="PF05754">
    <property type="entry name" value="DUF834"/>
    <property type="match status" value="1"/>
</dbReference>
<sequence>MNGGGGSDLAGDGAPVAGDERGRAAGLPLTTAHLNAAAASGDDDGDGCATSPEMAGGNRRRLELEDEQ</sequence>
<name>Q69KR0_ORYSJ</name>
<accession>Q69KR0</accession>